<feature type="domain" description="THAP-type" evidence="9">
    <location>
        <begin position="1"/>
        <end position="88"/>
    </location>
</feature>
<accession>A0A6P8HS91</accession>
<protein>
    <submittedName>
        <fullName evidence="11">Uncharacterized protein LOC116292366</fullName>
    </submittedName>
</protein>
<dbReference type="RefSeq" id="XP_031555525.1">
    <property type="nucleotide sequence ID" value="XM_031699665.1"/>
</dbReference>
<evidence type="ECO:0000256" key="3">
    <source>
        <dbReference type="ARBA" id="ARBA00022771"/>
    </source>
</evidence>
<dbReference type="InParanoid" id="A0A6P8HS91"/>
<dbReference type="Gene3D" id="6.20.210.20">
    <property type="entry name" value="THAP domain"/>
    <property type="match status" value="1"/>
</dbReference>
<feature type="coiled-coil region" evidence="7">
    <location>
        <begin position="110"/>
        <end position="148"/>
    </location>
</feature>
<dbReference type="InterPro" id="IPR027805">
    <property type="entry name" value="Transposase_HTH_dom"/>
</dbReference>
<dbReference type="SMART" id="SM00980">
    <property type="entry name" value="THAP"/>
    <property type="match status" value="1"/>
</dbReference>
<dbReference type="AlphaFoldDB" id="A0A6P8HS91"/>
<dbReference type="Pfam" id="PF13613">
    <property type="entry name" value="HTH_Tnp_4"/>
    <property type="match status" value="1"/>
</dbReference>
<dbReference type="SUPFAM" id="SSF57716">
    <property type="entry name" value="Glucocorticoid receptor-like (DNA-binding domain)"/>
    <property type="match status" value="1"/>
</dbReference>
<dbReference type="Pfam" id="PF05485">
    <property type="entry name" value="THAP"/>
    <property type="match status" value="1"/>
</dbReference>
<dbReference type="GO" id="GO:0003677">
    <property type="term" value="F:DNA binding"/>
    <property type="evidence" value="ECO:0007669"/>
    <property type="project" value="UniProtKB-UniRule"/>
</dbReference>
<proteinExistence type="predicted"/>
<dbReference type="InterPro" id="IPR006612">
    <property type="entry name" value="THAP_Znf"/>
</dbReference>
<dbReference type="PANTHER" id="PTHR23080">
    <property type="entry name" value="THAP DOMAIN PROTEIN"/>
    <property type="match status" value="1"/>
</dbReference>
<dbReference type="GO" id="GO:0008270">
    <property type="term" value="F:zinc ion binding"/>
    <property type="evidence" value="ECO:0007669"/>
    <property type="project" value="UniProtKB-KW"/>
</dbReference>
<evidence type="ECO:0000256" key="4">
    <source>
        <dbReference type="ARBA" id="ARBA00022833"/>
    </source>
</evidence>
<keyword evidence="10" id="KW-1185">Reference proteome</keyword>
<keyword evidence="4" id="KW-0862">Zinc</keyword>
<evidence type="ECO:0000313" key="10">
    <source>
        <dbReference type="Proteomes" id="UP000515163"/>
    </source>
</evidence>
<dbReference type="InterPro" id="IPR038441">
    <property type="entry name" value="THAP_Znf_sf"/>
</dbReference>
<evidence type="ECO:0000256" key="1">
    <source>
        <dbReference type="ARBA" id="ARBA00001968"/>
    </source>
</evidence>
<sequence length="363" mass="42391">MPHNCCVPQCFSNSKKNTDLMFHRFPKKKQLKKQWISKIGRDEGPSFVVNDNTRACSKHFTKDDYTPRSCRKTKSSTEGRSSEVPSKKRRKCCSKCEEKQNTIHSLQSYVDNKNTVINDLRETIADLMDKLESEKSDLQSQLSQKSHHTCFSAECFESDDKAIRHHTGVYNWQVFRHLFEFLKERTTHLNYWRSARDAEKHFAYDVKHKKRQGRPRYLKVIDELFLTLVHSRHDFTLRHLSFLFKISTATASRVFLTWINFLYLEFGAIPIWQSRILNDEAMPVAFKEKYFNTRCILDCTEIKINKPSSLRAQSQCFSSYKKTNAAKGLLGIAPSGAPVFISKLYDGSISDRDNKKQNKKVEF</sequence>
<keyword evidence="2" id="KW-0479">Metal-binding</keyword>
<keyword evidence="3 6" id="KW-0863">Zinc-finger</keyword>
<evidence type="ECO:0000256" key="2">
    <source>
        <dbReference type="ARBA" id="ARBA00022723"/>
    </source>
</evidence>
<evidence type="ECO:0000313" key="11">
    <source>
        <dbReference type="RefSeq" id="XP_031555525.1"/>
    </source>
</evidence>
<feature type="region of interest" description="Disordered" evidence="8">
    <location>
        <begin position="63"/>
        <end position="83"/>
    </location>
</feature>
<dbReference type="GeneID" id="116292366"/>
<dbReference type="Pfam" id="PF13359">
    <property type="entry name" value="DDE_Tnp_4"/>
    <property type="match status" value="1"/>
</dbReference>
<dbReference type="PROSITE" id="PS50950">
    <property type="entry name" value="ZF_THAP"/>
    <property type="match status" value="1"/>
</dbReference>
<comment type="cofactor">
    <cofactor evidence="1">
        <name>a divalent metal cation</name>
        <dbReference type="ChEBI" id="CHEBI:60240"/>
    </cofactor>
</comment>
<evidence type="ECO:0000256" key="7">
    <source>
        <dbReference type="SAM" id="Coils"/>
    </source>
</evidence>
<evidence type="ECO:0000256" key="6">
    <source>
        <dbReference type="PROSITE-ProRule" id="PRU00309"/>
    </source>
</evidence>
<dbReference type="FunCoup" id="A0A6P8HS91">
    <property type="interactions" value="2441"/>
</dbReference>
<dbReference type="InterPro" id="IPR027806">
    <property type="entry name" value="HARBI1_dom"/>
</dbReference>
<keyword evidence="5 6" id="KW-0238">DNA-binding</keyword>
<dbReference type="Proteomes" id="UP000515163">
    <property type="component" value="Unplaced"/>
</dbReference>
<dbReference type="KEGG" id="aten:116292366"/>
<dbReference type="OrthoDB" id="7331812at2759"/>
<evidence type="ECO:0000256" key="8">
    <source>
        <dbReference type="SAM" id="MobiDB-lite"/>
    </source>
</evidence>
<reference evidence="11" key="1">
    <citation type="submission" date="2025-08" db="UniProtKB">
        <authorList>
            <consortium name="RefSeq"/>
        </authorList>
    </citation>
    <scope>IDENTIFICATION</scope>
    <source>
        <tissue evidence="11">Tentacle</tissue>
    </source>
</reference>
<organism evidence="10 11">
    <name type="scientific">Actinia tenebrosa</name>
    <name type="common">Australian red waratah sea anemone</name>
    <dbReference type="NCBI Taxonomy" id="6105"/>
    <lineage>
        <taxon>Eukaryota</taxon>
        <taxon>Metazoa</taxon>
        <taxon>Cnidaria</taxon>
        <taxon>Anthozoa</taxon>
        <taxon>Hexacorallia</taxon>
        <taxon>Actiniaria</taxon>
        <taxon>Actiniidae</taxon>
        <taxon>Actinia</taxon>
    </lineage>
</organism>
<evidence type="ECO:0000256" key="5">
    <source>
        <dbReference type="ARBA" id="ARBA00023125"/>
    </source>
</evidence>
<name>A0A6P8HS91_ACTTE</name>
<gene>
    <name evidence="11" type="primary">LOC116292366</name>
</gene>
<keyword evidence="7" id="KW-0175">Coiled coil</keyword>
<evidence type="ECO:0000259" key="9">
    <source>
        <dbReference type="PROSITE" id="PS50950"/>
    </source>
</evidence>